<evidence type="ECO:0000259" key="2">
    <source>
        <dbReference type="SMART" id="SM00490"/>
    </source>
</evidence>
<dbReference type="Proteomes" id="UP000054538">
    <property type="component" value="Unassembled WGS sequence"/>
</dbReference>
<dbReference type="HOGENOM" id="CLU_146425_0_0_1"/>
<dbReference type="AlphaFoldDB" id="A0A0D0DBC6"/>
<proteinExistence type="predicted"/>
<dbReference type="PANTHER" id="PTHR45629">
    <property type="entry name" value="SNF2/RAD54 FAMILY MEMBER"/>
    <property type="match status" value="1"/>
</dbReference>
<feature type="domain" description="Helicase C-terminal" evidence="2">
    <location>
        <begin position="1"/>
        <end position="80"/>
    </location>
</feature>
<dbReference type="InterPro" id="IPR001650">
    <property type="entry name" value="Helicase_C-like"/>
</dbReference>
<keyword evidence="4" id="KW-1185">Reference proteome</keyword>
<name>A0A0D0DBC6_9AGAM</name>
<dbReference type="InParanoid" id="A0A0D0DBC6"/>
<keyword evidence="1" id="KW-0378">Hydrolase</keyword>
<evidence type="ECO:0000256" key="1">
    <source>
        <dbReference type="ARBA" id="ARBA00022801"/>
    </source>
</evidence>
<accession>A0A0D0DBC6</accession>
<dbReference type="InterPro" id="IPR050496">
    <property type="entry name" value="SNF2_RAD54_helicase_repair"/>
</dbReference>
<reference evidence="4" key="2">
    <citation type="submission" date="2015-01" db="EMBL/GenBank/DDBJ databases">
        <title>Evolutionary Origins and Diversification of the Mycorrhizal Mutualists.</title>
        <authorList>
            <consortium name="DOE Joint Genome Institute"/>
            <consortium name="Mycorrhizal Genomics Consortium"/>
            <person name="Kohler A."/>
            <person name="Kuo A."/>
            <person name="Nagy L.G."/>
            <person name="Floudas D."/>
            <person name="Copeland A."/>
            <person name="Barry K.W."/>
            <person name="Cichocki N."/>
            <person name="Veneault-Fourrey C."/>
            <person name="LaButti K."/>
            <person name="Lindquist E.A."/>
            <person name="Lipzen A."/>
            <person name="Lundell T."/>
            <person name="Morin E."/>
            <person name="Murat C."/>
            <person name="Riley R."/>
            <person name="Ohm R."/>
            <person name="Sun H."/>
            <person name="Tunlid A."/>
            <person name="Henrissat B."/>
            <person name="Grigoriev I.V."/>
            <person name="Hibbett D.S."/>
            <person name="Martin F."/>
        </authorList>
    </citation>
    <scope>NUCLEOTIDE SEQUENCE [LARGE SCALE GENOMIC DNA]</scope>
    <source>
        <strain evidence="4">Ve08.2h10</strain>
    </source>
</reference>
<dbReference type="SMART" id="SM00490">
    <property type="entry name" value="HELICc"/>
    <property type="match status" value="1"/>
</dbReference>
<organism evidence="3 4">
    <name type="scientific">Paxillus rubicundulus Ve08.2h10</name>
    <dbReference type="NCBI Taxonomy" id="930991"/>
    <lineage>
        <taxon>Eukaryota</taxon>
        <taxon>Fungi</taxon>
        <taxon>Dikarya</taxon>
        <taxon>Basidiomycota</taxon>
        <taxon>Agaricomycotina</taxon>
        <taxon>Agaricomycetes</taxon>
        <taxon>Agaricomycetidae</taxon>
        <taxon>Boletales</taxon>
        <taxon>Paxilineae</taxon>
        <taxon>Paxillaceae</taxon>
        <taxon>Paxillus</taxon>
    </lineage>
</organism>
<dbReference type="Gene3D" id="3.40.50.300">
    <property type="entry name" value="P-loop containing nucleotide triphosphate hydrolases"/>
    <property type="match status" value="1"/>
</dbReference>
<feature type="non-terminal residue" evidence="3">
    <location>
        <position position="1"/>
    </location>
</feature>
<dbReference type="InterPro" id="IPR049730">
    <property type="entry name" value="SNF2/RAD54-like_C"/>
</dbReference>
<protein>
    <submittedName>
        <fullName evidence="3">Unplaced genomic scaffold scaffold_3955, whole genome shotgun sequence</fullName>
    </submittedName>
</protein>
<evidence type="ECO:0000313" key="3">
    <source>
        <dbReference type="EMBL" id="KIK74535.1"/>
    </source>
</evidence>
<dbReference type="EMBL" id="KN828777">
    <property type="protein sequence ID" value="KIK74535.1"/>
    <property type="molecule type" value="Genomic_DNA"/>
</dbReference>
<dbReference type="InterPro" id="IPR027417">
    <property type="entry name" value="P-loop_NTPase"/>
</dbReference>
<sequence>IFDLYGISATQLNGSMSPKKRVDALKLFRTSTRTNGPRVLILSNVGLVGLNLACANVMVIHTTWSALDDEQLRGRIFRYPQRKQVHVYRLIAVGTPDVFLNNISFDKGQLHSAFVGSVPEFSESFLLLA</sequence>
<dbReference type="OrthoDB" id="2683572at2759"/>
<reference evidence="3 4" key="1">
    <citation type="submission" date="2014-04" db="EMBL/GenBank/DDBJ databases">
        <authorList>
            <consortium name="DOE Joint Genome Institute"/>
            <person name="Kuo A."/>
            <person name="Kohler A."/>
            <person name="Jargeat P."/>
            <person name="Nagy L.G."/>
            <person name="Floudas D."/>
            <person name="Copeland A."/>
            <person name="Barry K.W."/>
            <person name="Cichocki N."/>
            <person name="Veneault-Fourrey C."/>
            <person name="LaButti K."/>
            <person name="Lindquist E.A."/>
            <person name="Lipzen A."/>
            <person name="Lundell T."/>
            <person name="Morin E."/>
            <person name="Murat C."/>
            <person name="Sun H."/>
            <person name="Tunlid A."/>
            <person name="Henrissat B."/>
            <person name="Grigoriev I.V."/>
            <person name="Hibbett D.S."/>
            <person name="Martin F."/>
            <person name="Nordberg H.P."/>
            <person name="Cantor M.N."/>
            <person name="Hua S.X."/>
        </authorList>
    </citation>
    <scope>NUCLEOTIDE SEQUENCE [LARGE SCALE GENOMIC DNA]</scope>
    <source>
        <strain evidence="3 4">Ve08.2h10</strain>
    </source>
</reference>
<evidence type="ECO:0000313" key="4">
    <source>
        <dbReference type="Proteomes" id="UP000054538"/>
    </source>
</evidence>
<dbReference type="GO" id="GO:0016787">
    <property type="term" value="F:hydrolase activity"/>
    <property type="evidence" value="ECO:0007669"/>
    <property type="project" value="UniProtKB-KW"/>
</dbReference>
<dbReference type="PANTHER" id="PTHR45629:SF7">
    <property type="entry name" value="DNA EXCISION REPAIR PROTEIN ERCC-6-RELATED"/>
    <property type="match status" value="1"/>
</dbReference>
<gene>
    <name evidence="3" type="ORF">PAXRUDRAFT_175455</name>
</gene>
<dbReference type="Pfam" id="PF00271">
    <property type="entry name" value="Helicase_C"/>
    <property type="match status" value="1"/>
</dbReference>
<dbReference type="CDD" id="cd18793">
    <property type="entry name" value="SF2_C_SNF"/>
    <property type="match status" value="1"/>
</dbReference>
<dbReference type="SUPFAM" id="SSF52540">
    <property type="entry name" value="P-loop containing nucleoside triphosphate hydrolases"/>
    <property type="match status" value="1"/>
</dbReference>